<feature type="non-terminal residue" evidence="5">
    <location>
        <position position="1"/>
    </location>
</feature>
<dbReference type="InterPro" id="IPR036153">
    <property type="entry name" value="Eryth_link_C_sf"/>
</dbReference>
<keyword evidence="1" id="KW-1015">Disulfide bond</keyword>
<comment type="caution">
    <text evidence="2">Lacks conserved residue(s) required for the propagation of feature annotation.</text>
</comment>
<evidence type="ECO:0000259" key="4">
    <source>
        <dbReference type="Pfam" id="PF16915"/>
    </source>
</evidence>
<dbReference type="EMBL" id="MH995762">
    <property type="protein sequence ID" value="QAT80916.1"/>
    <property type="molecule type" value="mRNA"/>
</dbReference>
<feature type="signal peptide" evidence="3">
    <location>
        <begin position="1"/>
        <end position="16"/>
    </location>
</feature>
<dbReference type="SUPFAM" id="SSF141480">
    <property type="entry name" value="Extracellular hemoglobin linker subunit, receptor domain"/>
    <property type="match status" value="1"/>
</dbReference>
<dbReference type="PROSITE" id="PS01209">
    <property type="entry name" value="LDLRA_1"/>
    <property type="match status" value="1"/>
</dbReference>
<evidence type="ECO:0000256" key="1">
    <source>
        <dbReference type="ARBA" id="ARBA00023157"/>
    </source>
</evidence>
<sequence length="248" mass="26764">MRSLWVLFILVGAVWAQDSGSCDGCTGPQGLGMASARVSAHKMRLDTLNTAIDGLEGRINDALSSDIGDAANNLAARLNKLEGTGCELGMFQCGGNARDCISSLLACDGSNDCGNGADESDDTCRVLTPAGSAWEGDTNWDQCRIANNERLRVVITGNRRVKYFPTRLWVNAMITFTEDRNGQGKVVNSFNTRGFYSFGDRMLVLAPPEKANISVGIACRFNSDTQADCQFRQRSSLAICGTTRLNRA</sequence>
<dbReference type="AlphaFoldDB" id="A0A410RG65"/>
<proteinExistence type="evidence at transcript level"/>
<dbReference type="InterPro" id="IPR002172">
    <property type="entry name" value="LDrepeatLR_classA_rpt"/>
</dbReference>
<dbReference type="PROSITE" id="PS50068">
    <property type="entry name" value="LDLRA_2"/>
    <property type="match status" value="1"/>
</dbReference>
<dbReference type="InterPro" id="IPR023415">
    <property type="entry name" value="LDLR_class-A_CS"/>
</dbReference>
<keyword evidence="3" id="KW-0732">Signal</keyword>
<evidence type="ECO:0000256" key="3">
    <source>
        <dbReference type="SAM" id="SignalP"/>
    </source>
</evidence>
<dbReference type="Gene3D" id="2.40.128.620">
    <property type="match status" value="1"/>
</dbReference>
<evidence type="ECO:0000256" key="2">
    <source>
        <dbReference type="PROSITE-ProRule" id="PRU00124"/>
    </source>
</evidence>
<organism evidence="5">
    <name type="scientific">Poeobius meseres</name>
    <dbReference type="NCBI Taxonomy" id="307605"/>
    <lineage>
        <taxon>Eukaryota</taxon>
        <taxon>Metazoa</taxon>
        <taxon>Spiralia</taxon>
        <taxon>Lophotrochozoa</taxon>
        <taxon>Annelida</taxon>
        <taxon>Polychaeta</taxon>
        <taxon>Sedentaria</taxon>
        <taxon>Canalipalpata</taxon>
        <taxon>Terebellida</taxon>
        <taxon>Cirratuliformia</taxon>
        <taxon>Flabelligeridae</taxon>
        <taxon>Poeobius</taxon>
    </lineage>
</organism>
<evidence type="ECO:0000313" key="5">
    <source>
        <dbReference type="EMBL" id="QAT80916.1"/>
    </source>
</evidence>
<dbReference type="SUPFAM" id="SSF57424">
    <property type="entry name" value="LDL receptor-like module"/>
    <property type="match status" value="1"/>
</dbReference>
<feature type="domain" description="Annelid erythrocruorin linker subunit C-terminal" evidence="4">
    <location>
        <begin position="128"/>
        <end position="247"/>
    </location>
</feature>
<feature type="chain" id="PRO_5019502614" evidence="3">
    <location>
        <begin position="17"/>
        <end position="248"/>
    </location>
</feature>
<accession>A0A410RG65</accession>
<dbReference type="InterPro" id="IPR031639">
    <property type="entry name" value="Eryth_link_C"/>
</dbReference>
<dbReference type="Pfam" id="PF00057">
    <property type="entry name" value="Ldl_recept_a"/>
    <property type="match status" value="1"/>
</dbReference>
<dbReference type="CDD" id="cd00112">
    <property type="entry name" value="LDLa"/>
    <property type="match status" value="1"/>
</dbReference>
<reference evidence="5" key="1">
    <citation type="submission" date="2018-09" db="EMBL/GenBank/DDBJ databases">
        <title>Newly discovered occurrences and gene tree of the extracellular globin and linker chains from the giant hexagonal bilayer hemoglobins in metazoans.</title>
        <authorList>
            <person name="Belato F.A."/>
            <person name="Schrago C.G."/>
            <person name="Coates C.J."/>
            <person name="Halanych K.M."/>
        </authorList>
    </citation>
    <scope>NUCLEOTIDE SEQUENCE</scope>
</reference>
<name>A0A410RG65_9ANNE</name>
<dbReference type="InterPro" id="IPR036055">
    <property type="entry name" value="LDL_receptor-like_sf"/>
</dbReference>
<protein>
    <submittedName>
        <fullName evidence="5">Hemoglobin linker chain</fullName>
    </submittedName>
</protein>
<dbReference type="Pfam" id="PF16915">
    <property type="entry name" value="Eryth_link_C"/>
    <property type="match status" value="1"/>
</dbReference>
<dbReference type="SMART" id="SM00192">
    <property type="entry name" value="LDLa"/>
    <property type="match status" value="1"/>
</dbReference>